<feature type="compositionally biased region" description="Polar residues" evidence="1">
    <location>
        <begin position="459"/>
        <end position="472"/>
    </location>
</feature>
<sequence length="698" mass="77345">MAGSPPPSATSAAGGASTSPSTAKKASGKLKKIPQISNRHPNPNNGGEPIGENRIRDSNNNDGSRHVDDEDDDDPDASSPIAASMLGLNNIRTRSVPTKLQIPSLVPSSPDLGPIKEVNEDTTRDNAAAASRKKYIFPENPLSTMDVLGKKVSWSQSKSLRFPAPLNAGLEGNAALIKEMQSPRFQAILRVTSGRKKKRPDIKSFSHELNSKGVRPYPFWKPRAFGQEEIMVMIRAKFDKLKDEVDSDLGIFAGDLVDTLEKAAESHTEWREGLEDLLLIARKCAKMSADEFWFKCESIVQELDDRRQELPMGILKRAHTRLLFILTRCTRLVQFQKESGYEEEHILNLHKLSDLGVYSEKIIDTENADAGGTYGGKDANEEQRKKSQRQQHSLTLKHDHLYISSTDGADVGAAKTPDSSASSYKMTSWKKFPPGPEKQKRDPDTADIPSRDQHKDESTSTTESRAGNTEPSTVRRVSWGMWADQQHIACENLIICRICEVEIPAVFVEEHSRICTIADRCDLKGLTVNERLERVAETLEKILESWTPKGTSIAGGSPEVLRLSTSSTPEDSPKQNGLSDILSDGMLDSIPRGDSCFVKDDLSVLPCIGHETYLSPDVNKKSSSAGSLTPRSPLTPRTSQIELLLHKRKTISEHENNQQVHMVKRSGLSGFLYEYCPGTLESLVSPRLPFIWDLIFKI</sequence>
<evidence type="ECO:0000256" key="1">
    <source>
        <dbReference type="SAM" id="MobiDB-lite"/>
    </source>
</evidence>
<name>A0A9Q1QQI0_9CARY</name>
<dbReference type="Proteomes" id="UP001153076">
    <property type="component" value="Unassembled WGS sequence"/>
</dbReference>
<protein>
    <recommendedName>
        <fullName evidence="2">IREH1/IRE-like N-terminal domain-containing protein</fullName>
    </recommendedName>
</protein>
<feature type="compositionally biased region" description="Basic and acidic residues" evidence="1">
    <location>
        <begin position="437"/>
        <end position="458"/>
    </location>
</feature>
<proteinExistence type="predicted"/>
<dbReference type="InterPro" id="IPR058783">
    <property type="entry name" value="IREH1/IRE-like_N"/>
</dbReference>
<feature type="compositionally biased region" description="Polar residues" evidence="1">
    <location>
        <begin position="417"/>
        <end position="426"/>
    </location>
</feature>
<feature type="compositionally biased region" description="Basic and acidic residues" evidence="1">
    <location>
        <begin position="51"/>
        <end position="68"/>
    </location>
</feature>
<feature type="compositionally biased region" description="Low complexity" evidence="1">
    <location>
        <begin position="9"/>
        <end position="25"/>
    </location>
</feature>
<gene>
    <name evidence="3" type="ORF">Cgig2_010522</name>
</gene>
<dbReference type="AlphaFoldDB" id="A0A9Q1QQI0"/>
<organism evidence="3 4">
    <name type="scientific">Carnegiea gigantea</name>
    <dbReference type="NCBI Taxonomy" id="171969"/>
    <lineage>
        <taxon>Eukaryota</taxon>
        <taxon>Viridiplantae</taxon>
        <taxon>Streptophyta</taxon>
        <taxon>Embryophyta</taxon>
        <taxon>Tracheophyta</taxon>
        <taxon>Spermatophyta</taxon>
        <taxon>Magnoliopsida</taxon>
        <taxon>eudicotyledons</taxon>
        <taxon>Gunneridae</taxon>
        <taxon>Pentapetalae</taxon>
        <taxon>Caryophyllales</taxon>
        <taxon>Cactineae</taxon>
        <taxon>Cactaceae</taxon>
        <taxon>Cactoideae</taxon>
        <taxon>Echinocereeae</taxon>
        <taxon>Carnegiea</taxon>
    </lineage>
</organism>
<dbReference type="EMBL" id="JAKOGI010000028">
    <property type="protein sequence ID" value="KAJ8448635.1"/>
    <property type="molecule type" value="Genomic_DNA"/>
</dbReference>
<dbReference type="OrthoDB" id="162894at2759"/>
<feature type="domain" description="IREH1/IRE-like N-terminal" evidence="2">
    <location>
        <begin position="223"/>
        <end position="337"/>
    </location>
</feature>
<feature type="compositionally biased region" description="Low complexity" evidence="1">
    <location>
        <begin position="41"/>
        <end position="50"/>
    </location>
</feature>
<evidence type="ECO:0000259" key="2">
    <source>
        <dbReference type="Pfam" id="PF26031"/>
    </source>
</evidence>
<reference evidence="3" key="1">
    <citation type="submission" date="2022-04" db="EMBL/GenBank/DDBJ databases">
        <title>Carnegiea gigantea Genome sequencing and assembly v2.</title>
        <authorList>
            <person name="Copetti D."/>
            <person name="Sanderson M.J."/>
            <person name="Burquez A."/>
            <person name="Wojciechowski M.F."/>
        </authorList>
    </citation>
    <scope>NUCLEOTIDE SEQUENCE</scope>
    <source>
        <strain evidence="3">SGP5-SGP5p</strain>
        <tissue evidence="3">Aerial part</tissue>
    </source>
</reference>
<dbReference type="Pfam" id="PF26031">
    <property type="entry name" value="IREH1"/>
    <property type="match status" value="1"/>
</dbReference>
<accession>A0A9Q1QQI0</accession>
<keyword evidence="4" id="KW-1185">Reference proteome</keyword>
<comment type="caution">
    <text evidence="3">The sequence shown here is derived from an EMBL/GenBank/DDBJ whole genome shotgun (WGS) entry which is preliminary data.</text>
</comment>
<evidence type="ECO:0000313" key="3">
    <source>
        <dbReference type="EMBL" id="KAJ8448635.1"/>
    </source>
</evidence>
<feature type="region of interest" description="Disordered" evidence="1">
    <location>
        <begin position="1"/>
        <end position="81"/>
    </location>
</feature>
<feature type="region of interest" description="Disordered" evidence="1">
    <location>
        <begin position="368"/>
        <end position="473"/>
    </location>
</feature>
<evidence type="ECO:0000313" key="4">
    <source>
        <dbReference type="Proteomes" id="UP001153076"/>
    </source>
</evidence>